<dbReference type="EMBL" id="CM045758">
    <property type="protein sequence ID" value="KAI8030754.1"/>
    <property type="molecule type" value="Genomic_DNA"/>
</dbReference>
<comment type="caution">
    <text evidence="1">The sequence shown here is derived from an EMBL/GenBank/DDBJ whole genome shotgun (WGS) entry which is preliminary data.</text>
</comment>
<proteinExistence type="predicted"/>
<keyword evidence="2" id="KW-1185">Reference proteome</keyword>
<organism evidence="1 2">
    <name type="scientific">Camellia lanceoleosa</name>
    <dbReference type="NCBI Taxonomy" id="1840588"/>
    <lineage>
        <taxon>Eukaryota</taxon>
        <taxon>Viridiplantae</taxon>
        <taxon>Streptophyta</taxon>
        <taxon>Embryophyta</taxon>
        <taxon>Tracheophyta</taxon>
        <taxon>Spermatophyta</taxon>
        <taxon>Magnoliopsida</taxon>
        <taxon>eudicotyledons</taxon>
        <taxon>Gunneridae</taxon>
        <taxon>Pentapetalae</taxon>
        <taxon>asterids</taxon>
        <taxon>Ericales</taxon>
        <taxon>Theaceae</taxon>
        <taxon>Camellia</taxon>
    </lineage>
</organism>
<dbReference type="Proteomes" id="UP001060215">
    <property type="component" value="Chromosome 1"/>
</dbReference>
<name>A0ACC0IZM5_9ERIC</name>
<evidence type="ECO:0000313" key="2">
    <source>
        <dbReference type="Proteomes" id="UP001060215"/>
    </source>
</evidence>
<sequence>MSIMGFQMPPVYASTRGGPPGPSQRGRGVRPTRGTGPRGAGPSRPYRGARGAGSSRRRRAPIVEDEEEEVADRVSETSPGEGGSGLGSGSGGEAEGDPEDDSSDPDGDDGAEVVPQKRMRGPPHSRSRGY</sequence>
<accession>A0ACC0IZM5</accession>
<protein>
    <submittedName>
        <fullName evidence="1">Uncharacterized protein</fullName>
    </submittedName>
</protein>
<evidence type="ECO:0000313" key="1">
    <source>
        <dbReference type="EMBL" id="KAI8030754.1"/>
    </source>
</evidence>
<gene>
    <name evidence="1" type="ORF">LOK49_LG01G03778</name>
</gene>
<reference evidence="1 2" key="1">
    <citation type="journal article" date="2022" name="Plant J.">
        <title>Chromosome-level genome of Camellia lanceoleosa provides a valuable resource for understanding genome evolution and self-incompatibility.</title>
        <authorList>
            <person name="Gong W."/>
            <person name="Xiao S."/>
            <person name="Wang L."/>
            <person name="Liao Z."/>
            <person name="Chang Y."/>
            <person name="Mo W."/>
            <person name="Hu G."/>
            <person name="Li W."/>
            <person name="Zhao G."/>
            <person name="Zhu H."/>
            <person name="Hu X."/>
            <person name="Ji K."/>
            <person name="Xiang X."/>
            <person name="Song Q."/>
            <person name="Yuan D."/>
            <person name="Jin S."/>
            <person name="Zhang L."/>
        </authorList>
    </citation>
    <scope>NUCLEOTIDE SEQUENCE [LARGE SCALE GENOMIC DNA]</scope>
    <source>
        <strain evidence="1">SQ_2022a</strain>
    </source>
</reference>